<feature type="domain" description="DUF6532" evidence="1">
    <location>
        <begin position="18"/>
        <end position="101"/>
    </location>
</feature>
<accession>A0AAD7GD55</accession>
<protein>
    <recommendedName>
        <fullName evidence="1">DUF6532 domain-containing protein</fullName>
    </recommendedName>
</protein>
<name>A0AAD7GD55_MYCRO</name>
<keyword evidence="3" id="KW-1185">Reference proteome</keyword>
<comment type="caution">
    <text evidence="2">The sequence shown here is derived from an EMBL/GenBank/DDBJ whole genome shotgun (WGS) entry which is preliminary data.</text>
</comment>
<sequence>MVAADYALFPPVKNPDTGLKYTQAEREKHCADRVKFLEKDGNFLNSGTGKDENLNHPVIEEGIRGFVYKGKSSLASRFPETFGDSVPPKAVALVGAMVSSCPSLAQLAAT</sequence>
<dbReference type="EMBL" id="JARKIE010000074">
    <property type="protein sequence ID" value="KAJ7689103.1"/>
    <property type="molecule type" value="Genomic_DNA"/>
</dbReference>
<evidence type="ECO:0000313" key="2">
    <source>
        <dbReference type="EMBL" id="KAJ7689103.1"/>
    </source>
</evidence>
<reference evidence="2" key="1">
    <citation type="submission" date="2023-03" db="EMBL/GenBank/DDBJ databases">
        <title>Massive genome expansion in bonnet fungi (Mycena s.s.) driven by repeated elements and novel gene families across ecological guilds.</title>
        <authorList>
            <consortium name="Lawrence Berkeley National Laboratory"/>
            <person name="Harder C.B."/>
            <person name="Miyauchi S."/>
            <person name="Viragh M."/>
            <person name="Kuo A."/>
            <person name="Thoen E."/>
            <person name="Andreopoulos B."/>
            <person name="Lu D."/>
            <person name="Skrede I."/>
            <person name="Drula E."/>
            <person name="Henrissat B."/>
            <person name="Morin E."/>
            <person name="Kohler A."/>
            <person name="Barry K."/>
            <person name="LaButti K."/>
            <person name="Morin E."/>
            <person name="Salamov A."/>
            <person name="Lipzen A."/>
            <person name="Mereny Z."/>
            <person name="Hegedus B."/>
            <person name="Baldrian P."/>
            <person name="Stursova M."/>
            <person name="Weitz H."/>
            <person name="Taylor A."/>
            <person name="Grigoriev I.V."/>
            <person name="Nagy L.G."/>
            <person name="Martin F."/>
            <person name="Kauserud H."/>
        </authorList>
    </citation>
    <scope>NUCLEOTIDE SEQUENCE</scope>
    <source>
        <strain evidence="2">CBHHK067</strain>
    </source>
</reference>
<dbReference type="Proteomes" id="UP001221757">
    <property type="component" value="Unassembled WGS sequence"/>
</dbReference>
<dbReference type="InterPro" id="IPR045341">
    <property type="entry name" value="DUF6532"/>
</dbReference>
<dbReference type="AlphaFoldDB" id="A0AAD7GD55"/>
<gene>
    <name evidence="2" type="ORF">B0H17DRAFT_642211</name>
</gene>
<dbReference type="Pfam" id="PF20149">
    <property type="entry name" value="DUF6532"/>
    <property type="match status" value="1"/>
</dbReference>
<evidence type="ECO:0000259" key="1">
    <source>
        <dbReference type="Pfam" id="PF20149"/>
    </source>
</evidence>
<proteinExistence type="predicted"/>
<evidence type="ECO:0000313" key="3">
    <source>
        <dbReference type="Proteomes" id="UP001221757"/>
    </source>
</evidence>
<organism evidence="2 3">
    <name type="scientific">Mycena rosella</name>
    <name type="common">Pink bonnet</name>
    <name type="synonym">Agaricus rosellus</name>
    <dbReference type="NCBI Taxonomy" id="1033263"/>
    <lineage>
        <taxon>Eukaryota</taxon>
        <taxon>Fungi</taxon>
        <taxon>Dikarya</taxon>
        <taxon>Basidiomycota</taxon>
        <taxon>Agaricomycotina</taxon>
        <taxon>Agaricomycetes</taxon>
        <taxon>Agaricomycetidae</taxon>
        <taxon>Agaricales</taxon>
        <taxon>Marasmiineae</taxon>
        <taxon>Mycenaceae</taxon>
        <taxon>Mycena</taxon>
    </lineage>
</organism>